<keyword evidence="1" id="KW-0812">Transmembrane</keyword>
<sequence length="60" mass="6913">MNTEESKARIQRIYQEEFEFREAMKPFERAQRREAILLLGLGMLMAAVGIAIALLLARAF</sequence>
<protein>
    <submittedName>
        <fullName evidence="2">Uncharacterized protein</fullName>
    </submittedName>
</protein>
<name>A0A448DUP8_PSEFL</name>
<evidence type="ECO:0000313" key="2">
    <source>
        <dbReference type="EMBL" id="VEF10545.1"/>
    </source>
</evidence>
<dbReference type="Proteomes" id="UP000281909">
    <property type="component" value="Chromosome"/>
</dbReference>
<keyword evidence="1" id="KW-0472">Membrane</keyword>
<proteinExistence type="predicted"/>
<reference evidence="2 3" key="1">
    <citation type="submission" date="2018-12" db="EMBL/GenBank/DDBJ databases">
        <authorList>
            <consortium name="Pathogen Informatics"/>
        </authorList>
    </citation>
    <scope>NUCLEOTIDE SEQUENCE [LARGE SCALE GENOMIC DNA]</scope>
    <source>
        <strain evidence="2 3">NCTC9428</strain>
    </source>
</reference>
<dbReference type="EMBL" id="LR134318">
    <property type="protein sequence ID" value="VEF10545.1"/>
    <property type="molecule type" value="Genomic_DNA"/>
</dbReference>
<dbReference type="OrthoDB" id="9877048at2"/>
<dbReference type="RefSeq" id="WP_126362392.1">
    <property type="nucleotide sequence ID" value="NZ_LR134318.1"/>
</dbReference>
<dbReference type="AlphaFoldDB" id="A0A448DUP8"/>
<feature type="transmembrane region" description="Helical" evidence="1">
    <location>
        <begin position="35"/>
        <end position="57"/>
    </location>
</feature>
<keyword evidence="1" id="KW-1133">Transmembrane helix</keyword>
<accession>A0A448DUP8</accession>
<evidence type="ECO:0000313" key="3">
    <source>
        <dbReference type="Proteomes" id="UP000281909"/>
    </source>
</evidence>
<evidence type="ECO:0000256" key="1">
    <source>
        <dbReference type="SAM" id="Phobius"/>
    </source>
</evidence>
<gene>
    <name evidence="2" type="ORF">NCTC9428_02150</name>
</gene>
<organism evidence="2 3">
    <name type="scientific">Pseudomonas fluorescens</name>
    <dbReference type="NCBI Taxonomy" id="294"/>
    <lineage>
        <taxon>Bacteria</taxon>
        <taxon>Pseudomonadati</taxon>
        <taxon>Pseudomonadota</taxon>
        <taxon>Gammaproteobacteria</taxon>
        <taxon>Pseudomonadales</taxon>
        <taxon>Pseudomonadaceae</taxon>
        <taxon>Pseudomonas</taxon>
    </lineage>
</organism>